<keyword evidence="13" id="KW-1185">Reference proteome</keyword>
<dbReference type="PROSITE" id="PS51257">
    <property type="entry name" value="PROKAR_LIPOPROTEIN"/>
    <property type="match status" value="1"/>
</dbReference>
<organism evidence="12 13">
    <name type="scientific">Patella caerulea</name>
    <name type="common">Rayed Mediterranean limpet</name>
    <dbReference type="NCBI Taxonomy" id="87958"/>
    <lineage>
        <taxon>Eukaryota</taxon>
        <taxon>Metazoa</taxon>
        <taxon>Spiralia</taxon>
        <taxon>Lophotrochozoa</taxon>
        <taxon>Mollusca</taxon>
        <taxon>Gastropoda</taxon>
        <taxon>Patellogastropoda</taxon>
        <taxon>Patelloidea</taxon>
        <taxon>Patellidae</taxon>
        <taxon>Patella</taxon>
    </lineage>
</organism>
<dbReference type="GO" id="GO:0047804">
    <property type="term" value="F:cysteine-S-conjugate beta-lyase activity"/>
    <property type="evidence" value="ECO:0007669"/>
    <property type="project" value="UniProtKB-EC"/>
</dbReference>
<dbReference type="GO" id="GO:0070189">
    <property type="term" value="P:kynurenine metabolic process"/>
    <property type="evidence" value="ECO:0007669"/>
    <property type="project" value="UniProtKB-ARBA"/>
</dbReference>
<comment type="similarity">
    <text evidence="2">Belongs to the class-I pyridoxal-phosphate-dependent aminotransferase family.</text>
</comment>
<dbReference type="AlphaFoldDB" id="A0AAN8Q3E7"/>
<keyword evidence="8" id="KW-0456">Lyase</keyword>
<dbReference type="CDD" id="cd00609">
    <property type="entry name" value="AAT_like"/>
    <property type="match status" value="1"/>
</dbReference>
<gene>
    <name evidence="12" type="ORF">SNE40_001347</name>
</gene>
<evidence type="ECO:0000256" key="7">
    <source>
        <dbReference type="ARBA" id="ARBA00022990"/>
    </source>
</evidence>
<evidence type="ECO:0000256" key="8">
    <source>
        <dbReference type="ARBA" id="ARBA00023239"/>
    </source>
</evidence>
<protein>
    <recommendedName>
        <fullName evidence="11">Aminotransferase class I/classII large domain-containing protein</fullName>
    </recommendedName>
</protein>
<dbReference type="Gene3D" id="3.90.1150.10">
    <property type="entry name" value="Aspartate Aminotransferase, domain 1"/>
    <property type="match status" value="1"/>
</dbReference>
<dbReference type="InterPro" id="IPR051326">
    <property type="entry name" value="Kynurenine-oxoglutarate_AT"/>
</dbReference>
<keyword evidence="7" id="KW-0007">Acetylation</keyword>
<reference evidence="12 13" key="1">
    <citation type="submission" date="2024-01" db="EMBL/GenBank/DDBJ databases">
        <title>The genome of the rayed Mediterranean limpet Patella caerulea (Linnaeus, 1758).</title>
        <authorList>
            <person name="Anh-Thu Weber A."/>
            <person name="Halstead-Nussloch G."/>
        </authorList>
    </citation>
    <scope>NUCLEOTIDE SEQUENCE [LARGE SCALE GENOMIC DNA]</scope>
    <source>
        <strain evidence="12">AATW-2023a</strain>
        <tissue evidence="12">Whole specimen</tissue>
    </source>
</reference>
<comment type="cofactor">
    <cofactor evidence="1">
        <name>pyridoxal 5'-phosphate</name>
        <dbReference type="ChEBI" id="CHEBI:597326"/>
    </cofactor>
</comment>
<evidence type="ECO:0000256" key="5">
    <source>
        <dbReference type="ARBA" id="ARBA00022679"/>
    </source>
</evidence>
<accession>A0AAN8Q3E7</accession>
<dbReference type="InterPro" id="IPR004839">
    <property type="entry name" value="Aminotransferase_I/II_large"/>
</dbReference>
<evidence type="ECO:0000256" key="1">
    <source>
        <dbReference type="ARBA" id="ARBA00001933"/>
    </source>
</evidence>
<comment type="catalytic activity">
    <reaction evidence="10">
        <text>an S-substituted L-cysteine + H2O = a thiol + pyruvate + NH4(+)</text>
        <dbReference type="Rhea" id="RHEA:18121"/>
        <dbReference type="ChEBI" id="CHEBI:15361"/>
        <dbReference type="ChEBI" id="CHEBI:15377"/>
        <dbReference type="ChEBI" id="CHEBI:28938"/>
        <dbReference type="ChEBI" id="CHEBI:29256"/>
        <dbReference type="ChEBI" id="CHEBI:58717"/>
        <dbReference type="EC" id="4.4.1.13"/>
    </reaction>
    <physiologicalReaction direction="left-to-right" evidence="10">
        <dbReference type="Rhea" id="RHEA:18122"/>
    </physiologicalReaction>
</comment>
<evidence type="ECO:0000259" key="11">
    <source>
        <dbReference type="Pfam" id="PF00155"/>
    </source>
</evidence>
<evidence type="ECO:0000313" key="12">
    <source>
        <dbReference type="EMBL" id="KAK6196047.1"/>
    </source>
</evidence>
<keyword evidence="5" id="KW-0808">Transferase</keyword>
<dbReference type="SUPFAM" id="SSF53383">
    <property type="entry name" value="PLP-dependent transferases"/>
    <property type="match status" value="1"/>
</dbReference>
<sequence>MLRRILLQTNKNLSSLQTTILPVSASVIVSCNPQNCQKRMASSKHGISRRLVESQKSLWVEFSKLALEHNALNLGQGFPDFQPPQFLLDALKDAAASGNYLMNQYTRGYGHARLVNAIADVYSPIMERKIDPMSEILISVGAYGSLFCSLQGMINDGDEVIIIEPFFDCYDPMVKVAGGVPVFVPLRPTKTGVSMATSSADWKLDEKELESKFNEKTKAIIINTPNNPLGKVFSREELDVIAKLCIKYDVICISDEVYEWLVFDDNKHIKIATLPGMWERTLTIGSAGKTFSATGWKLGWTIGPSDILVGAKTMHQNCNYTCPTILQEATAVGFEHELKRMGTPECYFSQLPKELEPKRDKLINLMTEMGMWPVIPQGGYFLLADITGLNIDLSQEAADEPRDFQFVKWMTKNKKLTAIPPSAFYCKEHQSVGENYVRLCFIKKDETLEKASKILREWKSSM</sequence>
<evidence type="ECO:0000256" key="3">
    <source>
        <dbReference type="ARBA" id="ARBA00011738"/>
    </source>
</evidence>
<comment type="caution">
    <text evidence="12">The sequence shown here is derived from an EMBL/GenBank/DDBJ whole genome shotgun (WGS) entry which is preliminary data.</text>
</comment>
<dbReference type="PANTHER" id="PTHR43807:SF20">
    <property type="entry name" value="FI04487P"/>
    <property type="match status" value="1"/>
</dbReference>
<dbReference type="InterPro" id="IPR015422">
    <property type="entry name" value="PyrdxlP-dep_Trfase_small"/>
</dbReference>
<evidence type="ECO:0000256" key="10">
    <source>
        <dbReference type="ARBA" id="ARBA00049325"/>
    </source>
</evidence>
<dbReference type="Pfam" id="PF00155">
    <property type="entry name" value="Aminotran_1_2"/>
    <property type="match status" value="1"/>
</dbReference>
<feature type="domain" description="Aminotransferase class I/classII large" evidence="11">
    <location>
        <begin position="71"/>
        <end position="451"/>
    </location>
</feature>
<evidence type="ECO:0000256" key="4">
    <source>
        <dbReference type="ARBA" id="ARBA00022576"/>
    </source>
</evidence>
<keyword evidence="4" id="KW-0032">Aminotransferase</keyword>
<comment type="pathway">
    <text evidence="9">Amino-acid degradation; L-kynurenine degradation; kynurenate from L-kynurenine: step 1/2.</text>
</comment>
<dbReference type="GO" id="GO:0005739">
    <property type="term" value="C:mitochondrion"/>
    <property type="evidence" value="ECO:0007669"/>
    <property type="project" value="TreeGrafter"/>
</dbReference>
<comment type="subunit">
    <text evidence="3">Homodimer.</text>
</comment>
<keyword evidence="6" id="KW-0663">Pyridoxal phosphate</keyword>
<dbReference type="FunFam" id="3.90.1150.10:FF:000275">
    <property type="entry name" value="kynurenine--oxoglutarate transaminase 1"/>
    <property type="match status" value="1"/>
</dbReference>
<evidence type="ECO:0000256" key="2">
    <source>
        <dbReference type="ARBA" id="ARBA00007441"/>
    </source>
</evidence>
<dbReference type="FunFam" id="3.90.1150.10:FF:000021">
    <property type="entry name" value="Kynurenine--oxoglutarate transaminase 3"/>
    <property type="match status" value="1"/>
</dbReference>
<dbReference type="Proteomes" id="UP001347796">
    <property type="component" value="Unassembled WGS sequence"/>
</dbReference>
<proteinExistence type="inferred from homology"/>
<evidence type="ECO:0000256" key="9">
    <source>
        <dbReference type="ARBA" id="ARBA00024016"/>
    </source>
</evidence>
<dbReference type="Gene3D" id="3.40.640.10">
    <property type="entry name" value="Type I PLP-dependent aspartate aminotransferase-like (Major domain)"/>
    <property type="match status" value="1"/>
</dbReference>
<evidence type="ECO:0000256" key="6">
    <source>
        <dbReference type="ARBA" id="ARBA00022898"/>
    </source>
</evidence>
<evidence type="ECO:0000313" key="13">
    <source>
        <dbReference type="Proteomes" id="UP001347796"/>
    </source>
</evidence>
<dbReference type="InterPro" id="IPR015421">
    <property type="entry name" value="PyrdxlP-dep_Trfase_major"/>
</dbReference>
<dbReference type="InterPro" id="IPR015424">
    <property type="entry name" value="PyrdxlP-dep_Trfase"/>
</dbReference>
<dbReference type="FunFam" id="3.40.640.10:FF:000024">
    <property type="entry name" value="Kynurenine--oxoglutarate transaminase 3"/>
    <property type="match status" value="1"/>
</dbReference>
<name>A0AAN8Q3E7_PATCE</name>
<dbReference type="EMBL" id="JAZGQO010000001">
    <property type="protein sequence ID" value="KAK6196047.1"/>
    <property type="molecule type" value="Genomic_DNA"/>
</dbReference>
<dbReference type="GO" id="GO:0016212">
    <property type="term" value="F:kynurenine-oxoglutarate transaminase activity"/>
    <property type="evidence" value="ECO:0007669"/>
    <property type="project" value="TreeGrafter"/>
</dbReference>
<dbReference type="PANTHER" id="PTHR43807">
    <property type="entry name" value="FI04487P"/>
    <property type="match status" value="1"/>
</dbReference>
<dbReference type="GO" id="GO:0030170">
    <property type="term" value="F:pyridoxal phosphate binding"/>
    <property type="evidence" value="ECO:0007669"/>
    <property type="project" value="InterPro"/>
</dbReference>